<feature type="region of interest" description="Disordered" evidence="1">
    <location>
        <begin position="214"/>
        <end position="242"/>
    </location>
</feature>
<dbReference type="EMBL" id="CAICTM010000239">
    <property type="protein sequence ID" value="CAB9505702.1"/>
    <property type="molecule type" value="Genomic_DNA"/>
</dbReference>
<organism evidence="2 3">
    <name type="scientific">Seminavis robusta</name>
    <dbReference type="NCBI Taxonomy" id="568900"/>
    <lineage>
        <taxon>Eukaryota</taxon>
        <taxon>Sar</taxon>
        <taxon>Stramenopiles</taxon>
        <taxon>Ochrophyta</taxon>
        <taxon>Bacillariophyta</taxon>
        <taxon>Bacillariophyceae</taxon>
        <taxon>Bacillariophycidae</taxon>
        <taxon>Naviculales</taxon>
        <taxon>Naviculaceae</taxon>
        <taxon>Seminavis</taxon>
    </lineage>
</organism>
<feature type="region of interest" description="Disordered" evidence="1">
    <location>
        <begin position="933"/>
        <end position="996"/>
    </location>
</feature>
<reference evidence="2" key="1">
    <citation type="submission" date="2020-06" db="EMBL/GenBank/DDBJ databases">
        <authorList>
            <consortium name="Plant Systems Biology data submission"/>
        </authorList>
    </citation>
    <scope>NUCLEOTIDE SEQUENCE</scope>
    <source>
        <strain evidence="2">D6</strain>
    </source>
</reference>
<feature type="compositionally biased region" description="Low complexity" evidence="1">
    <location>
        <begin position="214"/>
        <end position="236"/>
    </location>
</feature>
<feature type="region of interest" description="Disordered" evidence="1">
    <location>
        <begin position="1164"/>
        <end position="1272"/>
    </location>
</feature>
<feature type="compositionally biased region" description="Low complexity" evidence="1">
    <location>
        <begin position="541"/>
        <end position="561"/>
    </location>
</feature>
<evidence type="ECO:0000313" key="2">
    <source>
        <dbReference type="EMBL" id="CAB9505702.1"/>
    </source>
</evidence>
<feature type="compositionally biased region" description="Low complexity" evidence="1">
    <location>
        <begin position="1196"/>
        <end position="1233"/>
    </location>
</feature>
<feature type="compositionally biased region" description="Low complexity" evidence="1">
    <location>
        <begin position="1164"/>
        <end position="1180"/>
    </location>
</feature>
<feature type="compositionally biased region" description="Low complexity" evidence="1">
    <location>
        <begin position="1253"/>
        <end position="1272"/>
    </location>
</feature>
<dbReference type="Proteomes" id="UP001153069">
    <property type="component" value="Unassembled WGS sequence"/>
</dbReference>
<feature type="compositionally biased region" description="Low complexity" evidence="1">
    <location>
        <begin position="957"/>
        <end position="979"/>
    </location>
</feature>
<evidence type="ECO:0000313" key="3">
    <source>
        <dbReference type="Proteomes" id="UP001153069"/>
    </source>
</evidence>
<feature type="region of interest" description="Disordered" evidence="1">
    <location>
        <begin position="521"/>
        <end position="582"/>
    </location>
</feature>
<protein>
    <submittedName>
        <fullName evidence="2">Uncharacterized protein</fullName>
    </submittedName>
</protein>
<gene>
    <name evidence="2" type="ORF">SEMRO_240_G096150.1</name>
</gene>
<keyword evidence="3" id="KW-1185">Reference proteome</keyword>
<feature type="compositionally biased region" description="Polar residues" evidence="1">
    <location>
        <begin position="980"/>
        <end position="996"/>
    </location>
</feature>
<name>A0A9N8DN68_9STRA</name>
<feature type="compositionally biased region" description="Polar residues" evidence="1">
    <location>
        <begin position="531"/>
        <end position="540"/>
    </location>
</feature>
<feature type="compositionally biased region" description="Polar residues" evidence="1">
    <location>
        <begin position="1234"/>
        <end position="1252"/>
    </location>
</feature>
<feature type="compositionally biased region" description="Polar residues" evidence="1">
    <location>
        <begin position="602"/>
        <end position="640"/>
    </location>
</feature>
<proteinExistence type="predicted"/>
<evidence type="ECO:0000256" key="1">
    <source>
        <dbReference type="SAM" id="MobiDB-lite"/>
    </source>
</evidence>
<feature type="region of interest" description="Disordered" evidence="1">
    <location>
        <begin position="597"/>
        <end position="648"/>
    </location>
</feature>
<comment type="caution">
    <text evidence="2">The sequence shown here is derived from an EMBL/GenBank/DDBJ whole genome shotgun (WGS) entry which is preliminary data.</text>
</comment>
<accession>A0A9N8DN68</accession>
<sequence>MSITVIKILITAASLTAAVLWVVGRHNDHMALFSPQSSLRGSSAADDSQRELKIVVERRLPDLEGFGGEPDDSYFPLQLCQGDCDSDDECDVGLVCFQRSGGENVPGCTGKTDNDILTDYCILGSIIQAATNPPDNNDGRPMAHLELVAQNGVPASAYPLELCEGDCDDDSDCEGELVCLLREIDDPVPGCLGPEGLASRTDFCVYPPITAAPTSSPTWNPTTSPSTPLPATLDPTWSPTDAPTAPVLSPKASALTDAPTTPVVTPTPTAFDTSNAAASSPTTFPLGGSAVLDVPTSGAATTTVAPSMAATETTDSLVPTQVTSTPTGALGPVAPGSAPLPALTNVGNNGDFAHYPLGLCEGDCDTDDDCEGELVCFQRTKTQPVPGCQGAGVFAADYCFVKMSSPPTTPTPTTVATPSITVVLPVDDVTLSPTGAFSTGQPTQSETEIDTSMVPSVSMAPTLRGTLSGSVVATTTKSQPTIVPTTESPTSAQSGITTAFPSIAIVPDSVFTTSPTAVVSTEEPTEVGSAFGTTIAPSDVTSSPTSSAEPSTTLPETSSPTMVITSPPTALEEPNTEAPSVAPTVTSMVPTRVSSVVGGETFSPTERTSLETPNLNSGQPSAIETQAQSTLPTSLQSSGTEALPPTDQPTSLQVIAIPATSELSIVREARIMDKQPEMHPHEKDVFSNSAVADDSPQESEERDVFSLPFLQLLGADGIFDFFPLAECQGSCSEDSDCMDGLKCFVRQNREIIPGCQGVSHDRANYCIRTVVDVFEGQLLNAIDVGYPLTDAPTLTQSLEDSASMSETPSHLDVPEASDTTTNLTAMYLLPQLQIVGNGQIFDTYPLTICKGDCDFDEDCAAGLRCFHRRALEPVPGCDTKTPGAFGADYCVKERYMVDAFNSTGHEFGSADSPDTEEQHEIILEDESWAFHKEQEEKDVPPTTKPVDSPSAEPSSVPSLTPTDAPTAAPTTTAPSLSPTEMPSATPTVSSDPPSITPTDVTVILGAAGTLYPTGEEPLPNLSLVFDPVLPLSECHGDCNSHDDCAPGLLCYQRNSNEMPVPGCEGRAPTSADFCIRAQYVEAHYVWEIPGYDDHDALAEGEAETEDAAWDAAIASTPEPSLSSTTQVSNDTLFDVITNSTEAPTTSWTSDSVVLEAIAAETNLPSSPVATTSAPSTSGPSIEEGTLVPTFASTRNETTMAPSMSSTASPTESLATTPAPSPTANTTATSTNETYLGTTNLTNSATDINGTTDTNTSALESTETSTPTTSNNTIVDVNNTTWVLGYFSAETSNNTTGVNATGTNSSLLVNASAATPTNMPSASLPYLQMVGNDGLFDNGTYPLPECYGDCDKSGDCLGEELICMQRIANEPVPGCQGPPSFSVDYCVRAEYLMADNGDYILDQEEAQVFKKATATRNEEKQGGDNK</sequence>